<accession>A0A3Q8X3B6</accession>
<dbReference type="InterPro" id="IPR010559">
    <property type="entry name" value="Sig_transdc_His_kin_internal"/>
</dbReference>
<protein>
    <submittedName>
        <fullName evidence="4">Sensor histidine kinase</fullName>
    </submittedName>
</protein>
<reference evidence="5" key="1">
    <citation type="submission" date="2018-12" db="EMBL/GenBank/DDBJ databases">
        <title>Genome sequence of Peanibacillus sp.</title>
        <authorList>
            <person name="Subramani G."/>
            <person name="Srinivasan S."/>
            <person name="Kim M.K."/>
        </authorList>
    </citation>
    <scope>NUCLEOTIDE SEQUENCE [LARGE SCALE GENOMIC DNA]</scope>
    <source>
        <strain evidence="5">18JY67-1</strain>
    </source>
</reference>
<name>A0A3Q8X3B6_9BACL</name>
<dbReference type="EMBL" id="CP034437">
    <property type="protein sequence ID" value="AZN39236.1"/>
    <property type="molecule type" value="Genomic_DNA"/>
</dbReference>
<dbReference type="InterPro" id="IPR003594">
    <property type="entry name" value="HATPase_dom"/>
</dbReference>
<keyword evidence="1" id="KW-0472">Membrane</keyword>
<dbReference type="PANTHER" id="PTHR34220:SF7">
    <property type="entry name" value="SENSOR HISTIDINE KINASE YPDA"/>
    <property type="match status" value="1"/>
</dbReference>
<dbReference type="SUPFAM" id="SSF55874">
    <property type="entry name" value="ATPase domain of HSP90 chaperone/DNA topoisomerase II/histidine kinase"/>
    <property type="match status" value="1"/>
</dbReference>
<dbReference type="GO" id="GO:0000155">
    <property type="term" value="F:phosphorelay sensor kinase activity"/>
    <property type="evidence" value="ECO:0007669"/>
    <property type="project" value="InterPro"/>
</dbReference>
<keyword evidence="4" id="KW-0808">Transferase</keyword>
<dbReference type="Pfam" id="PF02518">
    <property type="entry name" value="HATPase_c"/>
    <property type="match status" value="1"/>
</dbReference>
<dbReference type="RefSeq" id="WP_126013568.1">
    <property type="nucleotide sequence ID" value="NZ_CP034437.1"/>
</dbReference>
<dbReference type="PANTHER" id="PTHR34220">
    <property type="entry name" value="SENSOR HISTIDINE KINASE YPDA"/>
    <property type="match status" value="1"/>
</dbReference>
<dbReference type="Gene3D" id="3.30.565.10">
    <property type="entry name" value="Histidine kinase-like ATPase, C-terminal domain"/>
    <property type="match status" value="1"/>
</dbReference>
<evidence type="ECO:0000256" key="1">
    <source>
        <dbReference type="SAM" id="Phobius"/>
    </source>
</evidence>
<keyword evidence="1" id="KW-0812">Transmembrane</keyword>
<keyword evidence="5" id="KW-1185">Reference proteome</keyword>
<evidence type="ECO:0000313" key="4">
    <source>
        <dbReference type="EMBL" id="AZN39236.1"/>
    </source>
</evidence>
<feature type="domain" description="Histidine kinase/HSP90-like ATPase" evidence="2">
    <location>
        <begin position="480"/>
        <end position="588"/>
    </location>
</feature>
<keyword evidence="4" id="KW-0418">Kinase</keyword>
<keyword evidence="1" id="KW-1133">Transmembrane helix</keyword>
<dbReference type="AlphaFoldDB" id="A0A3Q8X3B6"/>
<dbReference type="Proteomes" id="UP000272528">
    <property type="component" value="Chromosome"/>
</dbReference>
<feature type="transmembrane region" description="Helical" evidence="1">
    <location>
        <begin position="12"/>
        <end position="36"/>
    </location>
</feature>
<feature type="transmembrane region" description="Helical" evidence="1">
    <location>
        <begin position="300"/>
        <end position="324"/>
    </location>
</feature>
<dbReference type="KEGG" id="palb:EJC50_05825"/>
<feature type="domain" description="Signal transduction histidine kinase internal region" evidence="3">
    <location>
        <begin position="385"/>
        <end position="460"/>
    </location>
</feature>
<evidence type="ECO:0000313" key="5">
    <source>
        <dbReference type="Proteomes" id="UP000272528"/>
    </source>
</evidence>
<dbReference type="Pfam" id="PF06580">
    <property type="entry name" value="His_kinase"/>
    <property type="match status" value="1"/>
</dbReference>
<sequence length="593" mass="67596">MFRRFRKFRVGLAQKMIIGYVVIILLPTLLIGSLYYKQLHNNAVKDYATNREYLIQQVGSTFLMNLSQIEMIHDMFQSNRTLSGLLSGNYTTAAEQVYVYLKDLVPLFNFYKNSSNYIDRIRVYKINAKVLNLGASIVDSASTIAPEVDKLKLGEGYWLQQIVDKSPDALQLTYYKKLYNEDFTQEIGILEIRLKRNFVSSLLHSNDPSGANAHYFYVTDKGNVLGTNIVTVSKPDMPLTSGDLEQIFSSIKMPRPYQYFEASGGELLMNKFQVPKMSATIMALTPTDELFQRTNSLVRWYVLVIAALLVILSGAYFVTFSTVVQRILKLGRHMRMNLLTRYDEDRGSDEIAFLVSSYNTMITRNDELMSKIDISQLRQKEAAYLALQAQINPHFIYNGLEAIRMAAEENEDPDVAKMLYALGQSIRYSLSRSNHATLKDELSHIRSYLEIYKVRMEERLQYDIVVRDQALLLRECPRFIIQPLVENAIIHGISKRSKTGVLHIEAWLEGELAVVEIRDNGVGMTPEQLDMLNRTLDGEIRPQESEKPGGIGFMNVHERMISQFGQAYGLRITSVLGEGTTVALRIPRKGESS</sequence>
<dbReference type="OrthoDB" id="9776552at2"/>
<dbReference type="InterPro" id="IPR050640">
    <property type="entry name" value="Bact_2-comp_sensor_kinase"/>
</dbReference>
<proteinExistence type="predicted"/>
<evidence type="ECO:0000259" key="3">
    <source>
        <dbReference type="Pfam" id="PF06580"/>
    </source>
</evidence>
<dbReference type="InterPro" id="IPR036890">
    <property type="entry name" value="HATPase_C_sf"/>
</dbReference>
<evidence type="ECO:0000259" key="2">
    <source>
        <dbReference type="Pfam" id="PF02518"/>
    </source>
</evidence>
<gene>
    <name evidence="4" type="ORF">EJC50_05825</name>
</gene>
<dbReference type="GO" id="GO:0016020">
    <property type="term" value="C:membrane"/>
    <property type="evidence" value="ECO:0007669"/>
    <property type="project" value="InterPro"/>
</dbReference>
<organism evidence="4 5">
    <name type="scientific">Paenibacillus albus</name>
    <dbReference type="NCBI Taxonomy" id="2495582"/>
    <lineage>
        <taxon>Bacteria</taxon>
        <taxon>Bacillati</taxon>
        <taxon>Bacillota</taxon>
        <taxon>Bacilli</taxon>
        <taxon>Bacillales</taxon>
        <taxon>Paenibacillaceae</taxon>
        <taxon>Paenibacillus</taxon>
    </lineage>
</organism>